<dbReference type="PANTHER" id="PTHR38834">
    <property type="entry name" value="PERIPLASMIC SUBSTRATE BINDING PROTEIN FAMILY 3"/>
    <property type="match status" value="1"/>
</dbReference>
<accession>A0ABS8XRX9</accession>
<dbReference type="SUPFAM" id="SSF53850">
    <property type="entry name" value="Periplasmic binding protein-like II"/>
    <property type="match status" value="1"/>
</dbReference>
<feature type="signal peptide" evidence="1">
    <location>
        <begin position="1"/>
        <end position="27"/>
    </location>
</feature>
<dbReference type="PANTHER" id="PTHR38834:SF3">
    <property type="entry name" value="SOLUTE-BINDING PROTEIN FAMILY 3_N-TERMINAL DOMAIN-CONTAINING PROTEIN"/>
    <property type="match status" value="1"/>
</dbReference>
<sequence length="245" mass="25911">MSPARPSTLRRLSALALGGLLATPAVAAPLKLLVFPSPGLFDVGADGSISGPGGALLVKIGKVSQVAFVAESLPAPRAWAAIQAQPQSCIVGVVRTPDREAHFQWVGLVSRADFVVYGREDQPAPPAAAATLDALRGQPVVAIRDTTNAAQLREHGVVATEVSSALTALRMLQARRVDYWYSHQLVAEPAARASGGPPIKRLFSTARIDGYLACNTEVPVDITERLRQGLLRLRRQGDLAAFGLN</sequence>
<keyword evidence="1" id="KW-0732">Signal</keyword>
<organism evidence="2 3">
    <name type="scientific">Pelomonas cellulosilytica</name>
    <dbReference type="NCBI Taxonomy" id="2906762"/>
    <lineage>
        <taxon>Bacteria</taxon>
        <taxon>Pseudomonadati</taxon>
        <taxon>Pseudomonadota</taxon>
        <taxon>Betaproteobacteria</taxon>
        <taxon>Burkholderiales</taxon>
        <taxon>Sphaerotilaceae</taxon>
        <taxon>Roseateles</taxon>
    </lineage>
</organism>
<keyword evidence="3" id="KW-1185">Reference proteome</keyword>
<proteinExistence type="predicted"/>
<reference evidence="2 3" key="1">
    <citation type="submission" date="2021-12" db="EMBL/GenBank/DDBJ databases">
        <title>Genome seq of P8.</title>
        <authorList>
            <person name="Seo T."/>
        </authorList>
    </citation>
    <scope>NUCLEOTIDE SEQUENCE [LARGE SCALE GENOMIC DNA]</scope>
    <source>
        <strain evidence="2 3">P8</strain>
    </source>
</reference>
<dbReference type="RefSeq" id="WP_233370197.1">
    <property type="nucleotide sequence ID" value="NZ_JAJTWU010000001.1"/>
</dbReference>
<dbReference type="EMBL" id="JAJTWU010000001">
    <property type="protein sequence ID" value="MCE4553498.1"/>
    <property type="molecule type" value="Genomic_DNA"/>
</dbReference>
<evidence type="ECO:0000313" key="2">
    <source>
        <dbReference type="EMBL" id="MCE4553498.1"/>
    </source>
</evidence>
<dbReference type="Proteomes" id="UP001200741">
    <property type="component" value="Unassembled WGS sequence"/>
</dbReference>
<feature type="chain" id="PRO_5045837681" evidence="1">
    <location>
        <begin position="28"/>
        <end position="245"/>
    </location>
</feature>
<dbReference type="Gene3D" id="3.40.190.10">
    <property type="entry name" value="Periplasmic binding protein-like II"/>
    <property type="match status" value="2"/>
</dbReference>
<evidence type="ECO:0000256" key="1">
    <source>
        <dbReference type="SAM" id="SignalP"/>
    </source>
</evidence>
<evidence type="ECO:0000313" key="3">
    <source>
        <dbReference type="Proteomes" id="UP001200741"/>
    </source>
</evidence>
<protein>
    <submittedName>
        <fullName evidence="2">Transporter substrate-binding domain-containing protein</fullName>
    </submittedName>
</protein>
<name>A0ABS8XRX9_9BURK</name>
<gene>
    <name evidence="2" type="ORF">LXT13_03430</name>
</gene>
<comment type="caution">
    <text evidence="2">The sequence shown here is derived from an EMBL/GenBank/DDBJ whole genome shotgun (WGS) entry which is preliminary data.</text>
</comment>